<dbReference type="Proteomes" id="UP001148629">
    <property type="component" value="Unassembled WGS sequence"/>
</dbReference>
<organism evidence="1 2">
    <name type="scientific">Fusarium decemcellulare</name>
    <dbReference type="NCBI Taxonomy" id="57161"/>
    <lineage>
        <taxon>Eukaryota</taxon>
        <taxon>Fungi</taxon>
        <taxon>Dikarya</taxon>
        <taxon>Ascomycota</taxon>
        <taxon>Pezizomycotina</taxon>
        <taxon>Sordariomycetes</taxon>
        <taxon>Hypocreomycetidae</taxon>
        <taxon>Hypocreales</taxon>
        <taxon>Nectriaceae</taxon>
        <taxon>Fusarium</taxon>
        <taxon>Fusarium decemcellulare species complex</taxon>
    </lineage>
</organism>
<dbReference type="EMBL" id="JANRMS010003168">
    <property type="protein sequence ID" value="KAJ3519372.1"/>
    <property type="molecule type" value="Genomic_DNA"/>
</dbReference>
<evidence type="ECO:0000313" key="1">
    <source>
        <dbReference type="EMBL" id="KAJ3519372.1"/>
    </source>
</evidence>
<protein>
    <submittedName>
        <fullName evidence="1">Uncharacterized protein</fullName>
    </submittedName>
</protein>
<reference evidence="1" key="1">
    <citation type="submission" date="2022-08" db="EMBL/GenBank/DDBJ databases">
        <title>Genome Sequence of Fusarium decemcellulare.</title>
        <authorList>
            <person name="Buettner E."/>
        </authorList>
    </citation>
    <scope>NUCLEOTIDE SEQUENCE</scope>
    <source>
        <strain evidence="1">Babe19</strain>
    </source>
</reference>
<keyword evidence="2" id="KW-1185">Reference proteome</keyword>
<comment type="caution">
    <text evidence="1">The sequence shown here is derived from an EMBL/GenBank/DDBJ whole genome shotgun (WGS) entry which is preliminary data.</text>
</comment>
<name>A0ACC1RIZ0_9HYPO</name>
<sequence>MQVTGVACQPLLPCTSRILARRDQFGVLGWKAAGALVFEPSATSNRAHRQDATAARALFPRTLSGSWTLALTANPLITNLETKLKTGQRTDTVPRGANCSGLIAQLPPPIPSCIMTRDGYDPSRRPVPSSLCLVKPCQRLHHSSFPFSRQKRLSLCVVRYRVQPTVPNFPRGPGFTGSRGQQSIINDPYAVEYPHPALPAYDPFHLTSAAEPAGTPRGKPALTYRVRSQLTVSASALTMHVLWEVGADLPTHKQTAWGGEHVLARCLRDLASHAFLHGCPSTETEYGSHSLRVP</sequence>
<proteinExistence type="predicted"/>
<gene>
    <name evidence="1" type="ORF">NM208_g14149</name>
</gene>
<evidence type="ECO:0000313" key="2">
    <source>
        <dbReference type="Proteomes" id="UP001148629"/>
    </source>
</evidence>
<accession>A0ACC1RIZ0</accession>